<evidence type="ECO:0000313" key="5">
    <source>
        <dbReference type="Proteomes" id="UP000596427"/>
    </source>
</evidence>
<evidence type="ECO:0000256" key="2">
    <source>
        <dbReference type="SAM" id="SignalP"/>
    </source>
</evidence>
<organism evidence="4 5">
    <name type="scientific">Xanthobacter dioxanivorans</name>
    <dbReference type="NCBI Taxonomy" id="2528964"/>
    <lineage>
        <taxon>Bacteria</taxon>
        <taxon>Pseudomonadati</taxon>
        <taxon>Pseudomonadota</taxon>
        <taxon>Alphaproteobacteria</taxon>
        <taxon>Hyphomicrobiales</taxon>
        <taxon>Xanthobacteraceae</taxon>
        <taxon>Xanthobacter</taxon>
    </lineage>
</organism>
<dbReference type="KEGG" id="xdi:EZH22_09590"/>
<feature type="compositionally biased region" description="Low complexity" evidence="1">
    <location>
        <begin position="360"/>
        <end position="373"/>
    </location>
</feature>
<accession>A0A974PSE8</accession>
<dbReference type="AlphaFoldDB" id="A0A974PSE8"/>
<evidence type="ECO:0000259" key="3">
    <source>
        <dbReference type="Pfam" id="PF06904"/>
    </source>
</evidence>
<feature type="compositionally biased region" description="Low complexity" evidence="1">
    <location>
        <begin position="342"/>
        <end position="352"/>
    </location>
</feature>
<reference evidence="4 5" key="1">
    <citation type="submission" date="2020-10" db="EMBL/GenBank/DDBJ databases">
        <title>Degradation of 1,4-Dioxane by Xanthobacter sp. YN2, via a Novel Group-2 Soluble Di-Iron Monooxygenase.</title>
        <authorList>
            <person name="Ma F."/>
            <person name="Wang Y."/>
            <person name="Yang J."/>
            <person name="Guo H."/>
            <person name="Su D."/>
            <person name="Yu L."/>
        </authorList>
    </citation>
    <scope>NUCLEOTIDE SEQUENCE [LARGE SCALE GENOMIC DNA]</scope>
    <source>
        <strain evidence="4 5">YN2</strain>
    </source>
</reference>
<evidence type="ECO:0000313" key="4">
    <source>
        <dbReference type="EMBL" id="QRG08509.1"/>
    </source>
</evidence>
<evidence type="ECO:0000256" key="1">
    <source>
        <dbReference type="SAM" id="MobiDB-lite"/>
    </source>
</evidence>
<feature type="region of interest" description="Disordered" evidence="1">
    <location>
        <begin position="111"/>
        <end position="136"/>
    </location>
</feature>
<feature type="region of interest" description="Disordered" evidence="1">
    <location>
        <begin position="338"/>
        <end position="384"/>
    </location>
</feature>
<proteinExistence type="predicted"/>
<dbReference type="EMBL" id="CP063362">
    <property type="protein sequence ID" value="QRG08509.1"/>
    <property type="molecule type" value="Genomic_DNA"/>
</dbReference>
<dbReference type="InterPro" id="IPR009683">
    <property type="entry name" value="Extensin-like_C"/>
</dbReference>
<keyword evidence="2" id="KW-0732">Signal</keyword>
<dbReference type="Pfam" id="PF06904">
    <property type="entry name" value="Extensin-like_C"/>
    <property type="match status" value="1"/>
</dbReference>
<feature type="compositionally biased region" description="Low complexity" evidence="1">
    <location>
        <begin position="121"/>
        <end position="130"/>
    </location>
</feature>
<feature type="region of interest" description="Disordered" evidence="1">
    <location>
        <begin position="29"/>
        <end position="69"/>
    </location>
</feature>
<feature type="compositionally biased region" description="Pro residues" evidence="1">
    <location>
        <begin position="31"/>
        <end position="55"/>
    </location>
</feature>
<feature type="domain" description="Extensin-like C-terminal" evidence="3">
    <location>
        <begin position="150"/>
        <end position="326"/>
    </location>
</feature>
<feature type="signal peptide" evidence="2">
    <location>
        <begin position="1"/>
        <end position="26"/>
    </location>
</feature>
<protein>
    <submittedName>
        <fullName evidence="4">Extensin family protein</fullName>
    </submittedName>
</protein>
<dbReference type="Proteomes" id="UP000596427">
    <property type="component" value="Chromosome"/>
</dbReference>
<name>A0A974PSE8_9HYPH</name>
<sequence>MSPFAFWQRSAGVSLALLLLAGAAAAAQAPAPLPPKRPAGPATMAPPPLPRPLPPRAAWARPAPLPPARPAELDALRAEDEEAEESQAQERVAPEVGAKVAALPAQRAPAFAPLPPRRAAPEATPAPEAPAEGEEAPADVITAPVALAPACAELVAEGAMLATLEKDIPPNGSCGLPQPVRLSGVRLADGRMVALRPAAIVACEVAAAFTAWMREDVGPAVAALGSELSAVQIAASYDCRPRNRVAGARMSEHGLGKAVDVGGFELADRRLIKVEKGGLPRLLRVGMKDSACRRFATVLGPGSDGYHEDHVHVDLAVRKRDYKLCRWDLDAGAVVARKKEAAPAAGAKPAGAKGEKAGDEAAPAAAPAPVAEAQPSGPAKPAAR</sequence>
<feature type="chain" id="PRO_5037422837" evidence="2">
    <location>
        <begin position="27"/>
        <end position="384"/>
    </location>
</feature>
<dbReference type="RefSeq" id="WP_203195420.1">
    <property type="nucleotide sequence ID" value="NZ_CP063362.1"/>
</dbReference>
<keyword evidence="5" id="KW-1185">Reference proteome</keyword>
<gene>
    <name evidence="4" type="ORF">EZH22_09590</name>
</gene>